<evidence type="ECO:0000256" key="2">
    <source>
        <dbReference type="ARBA" id="ARBA00023015"/>
    </source>
</evidence>
<dbReference type="InterPro" id="IPR000847">
    <property type="entry name" value="LysR_HTH_N"/>
</dbReference>
<evidence type="ECO:0000313" key="6">
    <source>
        <dbReference type="EMBL" id="MCG2624106.1"/>
    </source>
</evidence>
<dbReference type="RefSeq" id="WP_237825561.1">
    <property type="nucleotide sequence ID" value="NZ_JAKLTQ010000020.1"/>
</dbReference>
<proteinExistence type="inferred from homology"/>
<keyword evidence="4" id="KW-0804">Transcription</keyword>
<comment type="similarity">
    <text evidence="1">Belongs to the LysR transcriptional regulatory family.</text>
</comment>
<dbReference type="PANTHER" id="PTHR30346:SF0">
    <property type="entry name" value="HCA OPERON TRANSCRIPTIONAL ACTIVATOR HCAR"/>
    <property type="match status" value="1"/>
</dbReference>
<dbReference type="EMBL" id="JAKLTQ010000020">
    <property type="protein sequence ID" value="MCG2624106.1"/>
    <property type="molecule type" value="Genomic_DNA"/>
</dbReference>
<dbReference type="Gene3D" id="1.10.10.10">
    <property type="entry name" value="Winged helix-like DNA-binding domain superfamily/Winged helix DNA-binding domain"/>
    <property type="match status" value="1"/>
</dbReference>
<dbReference type="InterPro" id="IPR036388">
    <property type="entry name" value="WH-like_DNA-bd_sf"/>
</dbReference>
<dbReference type="Pfam" id="PF00126">
    <property type="entry name" value="HTH_1"/>
    <property type="match status" value="1"/>
</dbReference>
<keyword evidence="3" id="KW-0238">DNA-binding</keyword>
<reference evidence="6" key="1">
    <citation type="submission" date="2022-01" db="EMBL/GenBank/DDBJ databases">
        <authorList>
            <person name="Jo J.-H."/>
            <person name="Im W.-T."/>
        </authorList>
    </citation>
    <scope>NUCLEOTIDE SEQUENCE</scope>
    <source>
        <strain evidence="6">I2-34</strain>
    </source>
</reference>
<dbReference type="Gene3D" id="3.40.190.10">
    <property type="entry name" value="Periplasmic binding protein-like II"/>
    <property type="match status" value="2"/>
</dbReference>
<organism evidence="6 7">
    <name type="scientific">Arthrobacter hankyongi</name>
    <dbReference type="NCBI Taxonomy" id="2904801"/>
    <lineage>
        <taxon>Bacteria</taxon>
        <taxon>Bacillati</taxon>
        <taxon>Actinomycetota</taxon>
        <taxon>Actinomycetes</taxon>
        <taxon>Micrococcales</taxon>
        <taxon>Micrococcaceae</taxon>
        <taxon>Arthrobacter</taxon>
    </lineage>
</organism>
<evidence type="ECO:0000259" key="5">
    <source>
        <dbReference type="PROSITE" id="PS50931"/>
    </source>
</evidence>
<dbReference type="PROSITE" id="PS50931">
    <property type="entry name" value="HTH_LYSR"/>
    <property type="match status" value="1"/>
</dbReference>
<dbReference type="InterPro" id="IPR036390">
    <property type="entry name" value="WH_DNA-bd_sf"/>
</dbReference>
<keyword evidence="2" id="KW-0805">Transcription regulation</keyword>
<dbReference type="SUPFAM" id="SSF46785">
    <property type="entry name" value="Winged helix' DNA-binding domain"/>
    <property type="match status" value="1"/>
</dbReference>
<dbReference type="Proteomes" id="UP001165368">
    <property type="component" value="Unassembled WGS sequence"/>
</dbReference>
<evidence type="ECO:0000313" key="7">
    <source>
        <dbReference type="Proteomes" id="UP001165368"/>
    </source>
</evidence>
<keyword evidence="7" id="KW-1185">Reference proteome</keyword>
<comment type="caution">
    <text evidence="6">The sequence shown here is derived from an EMBL/GenBank/DDBJ whole genome shotgun (WGS) entry which is preliminary data.</text>
</comment>
<dbReference type="SUPFAM" id="SSF53850">
    <property type="entry name" value="Periplasmic binding protein-like II"/>
    <property type="match status" value="1"/>
</dbReference>
<evidence type="ECO:0000256" key="3">
    <source>
        <dbReference type="ARBA" id="ARBA00023125"/>
    </source>
</evidence>
<name>A0ABS9LBQ0_9MICC</name>
<feature type="domain" description="HTH lysR-type" evidence="5">
    <location>
        <begin position="1"/>
        <end position="58"/>
    </location>
</feature>
<evidence type="ECO:0000256" key="1">
    <source>
        <dbReference type="ARBA" id="ARBA00009437"/>
    </source>
</evidence>
<gene>
    <name evidence="6" type="ORF">LVY72_19650</name>
</gene>
<dbReference type="PANTHER" id="PTHR30346">
    <property type="entry name" value="TRANSCRIPTIONAL DUAL REGULATOR HCAR-RELATED"/>
    <property type="match status" value="1"/>
</dbReference>
<accession>A0ABS9LBQ0</accession>
<evidence type="ECO:0000256" key="4">
    <source>
        <dbReference type="ARBA" id="ARBA00023163"/>
    </source>
</evidence>
<dbReference type="InterPro" id="IPR005119">
    <property type="entry name" value="LysR_subst-bd"/>
</dbReference>
<protein>
    <submittedName>
        <fullName evidence="6">LysR family transcriptional regulator</fullName>
    </submittedName>
</protein>
<dbReference type="Pfam" id="PF03466">
    <property type="entry name" value="LysR_substrate"/>
    <property type="match status" value="1"/>
</dbReference>
<sequence>MDVRQLQLFIAVAEEGSIHGGARRMMVAQPAMSKALRALERQLQTQLVQRSPRGIELTTAGEALLGQAYEIVRSLERTVDIVQQAGHGQKTLTVGLISGAASASELTSDIIRGFQRLCPNVTVTVRELDFADQFTVVADGHVDVALVRTPCGDDRVSATPLFAEPLVLALRSDHKLATASTVSPEEILDETMLGMVDAPRSWTSFWHLNDLRSCAPRTGQSVRTLAELQFALMGSSDMVMPMTLTAWRMSAHHSDLRALRIEDAPQSTAAVTFHRNEDREHVLAFVEHARETSQLFLEKVPEAVSPA</sequence>